<dbReference type="EMBL" id="DYZF01000279">
    <property type="protein sequence ID" value="HJE52478.1"/>
    <property type="molecule type" value="Genomic_DNA"/>
</dbReference>
<dbReference type="Proteomes" id="UP000712713">
    <property type="component" value="Unassembled WGS sequence"/>
</dbReference>
<accession>A0A921JSD1</accession>
<evidence type="ECO:0000313" key="1">
    <source>
        <dbReference type="EMBL" id="HJE52478.1"/>
    </source>
</evidence>
<organism evidence="1 2">
    <name type="scientific">Tessaracoccus flavescens</name>
    <dbReference type="NCBI Taxonomy" id="399497"/>
    <lineage>
        <taxon>Bacteria</taxon>
        <taxon>Bacillati</taxon>
        <taxon>Actinomycetota</taxon>
        <taxon>Actinomycetes</taxon>
        <taxon>Propionibacteriales</taxon>
        <taxon>Propionibacteriaceae</taxon>
        <taxon>Tessaracoccus</taxon>
    </lineage>
</organism>
<proteinExistence type="predicted"/>
<dbReference type="AlphaFoldDB" id="A0A921JSD1"/>
<gene>
    <name evidence="1" type="ORF">K8V15_10985</name>
</gene>
<name>A0A921JSD1_9ACTN</name>
<evidence type="ECO:0008006" key="3">
    <source>
        <dbReference type="Google" id="ProtNLM"/>
    </source>
</evidence>
<protein>
    <recommendedName>
        <fullName evidence="3">Transposase IS30-like HTH domain-containing protein</fullName>
    </recommendedName>
</protein>
<sequence length="116" mass="12653">MRSLGMAQTLLRAEQVDELVARYRDGATLVELASRFGIHRRTVAEHLTRRKVPIRHGRFGPSRIHEAADLYDSGLTLVEVGVKVGAGPQAVRRALAEHGVPIREGGGRCSRMATAS</sequence>
<reference evidence="1" key="2">
    <citation type="submission" date="2021-09" db="EMBL/GenBank/DDBJ databases">
        <authorList>
            <person name="Gilroy R."/>
        </authorList>
    </citation>
    <scope>NUCLEOTIDE SEQUENCE</scope>
    <source>
        <strain evidence="1">ChiGjej3B3-7470</strain>
    </source>
</reference>
<dbReference type="Gene3D" id="1.10.10.60">
    <property type="entry name" value="Homeodomain-like"/>
    <property type="match status" value="2"/>
</dbReference>
<comment type="caution">
    <text evidence="1">The sequence shown here is derived from an EMBL/GenBank/DDBJ whole genome shotgun (WGS) entry which is preliminary data.</text>
</comment>
<reference evidence="1" key="1">
    <citation type="journal article" date="2021" name="PeerJ">
        <title>Extensive microbial diversity within the chicken gut microbiome revealed by metagenomics and culture.</title>
        <authorList>
            <person name="Gilroy R."/>
            <person name="Ravi A."/>
            <person name="Getino M."/>
            <person name="Pursley I."/>
            <person name="Horton D.L."/>
            <person name="Alikhan N.F."/>
            <person name="Baker D."/>
            <person name="Gharbi K."/>
            <person name="Hall N."/>
            <person name="Watson M."/>
            <person name="Adriaenssens E.M."/>
            <person name="Foster-Nyarko E."/>
            <person name="Jarju S."/>
            <person name="Secka A."/>
            <person name="Antonio M."/>
            <person name="Oren A."/>
            <person name="Chaudhuri R.R."/>
            <person name="La Ragione R."/>
            <person name="Hildebrand F."/>
            <person name="Pallen M.J."/>
        </authorList>
    </citation>
    <scope>NUCLEOTIDE SEQUENCE</scope>
    <source>
        <strain evidence="1">ChiGjej3B3-7470</strain>
    </source>
</reference>
<evidence type="ECO:0000313" key="2">
    <source>
        <dbReference type="Proteomes" id="UP000712713"/>
    </source>
</evidence>